<gene>
    <name evidence="1" type="ORF">Patl1_07045</name>
</gene>
<evidence type="ECO:0000313" key="1">
    <source>
        <dbReference type="EMBL" id="KAJ0085885.1"/>
    </source>
</evidence>
<reference evidence="2" key="1">
    <citation type="journal article" date="2023" name="G3 (Bethesda)">
        <title>Genome assembly and association tests identify interacting loci associated with vigor, precocity, and sex in interspecific pistachio rootstocks.</title>
        <authorList>
            <person name="Palmer W."/>
            <person name="Jacygrad E."/>
            <person name="Sagayaradj S."/>
            <person name="Cavanaugh K."/>
            <person name="Han R."/>
            <person name="Bertier L."/>
            <person name="Beede B."/>
            <person name="Kafkas S."/>
            <person name="Golino D."/>
            <person name="Preece J."/>
            <person name="Michelmore R."/>
        </authorList>
    </citation>
    <scope>NUCLEOTIDE SEQUENCE [LARGE SCALE GENOMIC DNA]</scope>
</reference>
<dbReference type="Proteomes" id="UP001164250">
    <property type="component" value="Chromosome 10"/>
</dbReference>
<name>A0ACC1AFZ0_9ROSI</name>
<dbReference type="EMBL" id="CM047906">
    <property type="protein sequence ID" value="KAJ0085885.1"/>
    <property type="molecule type" value="Genomic_DNA"/>
</dbReference>
<keyword evidence="2" id="KW-1185">Reference proteome</keyword>
<organism evidence="1 2">
    <name type="scientific">Pistacia atlantica</name>
    <dbReference type="NCBI Taxonomy" id="434234"/>
    <lineage>
        <taxon>Eukaryota</taxon>
        <taxon>Viridiplantae</taxon>
        <taxon>Streptophyta</taxon>
        <taxon>Embryophyta</taxon>
        <taxon>Tracheophyta</taxon>
        <taxon>Spermatophyta</taxon>
        <taxon>Magnoliopsida</taxon>
        <taxon>eudicotyledons</taxon>
        <taxon>Gunneridae</taxon>
        <taxon>Pentapetalae</taxon>
        <taxon>rosids</taxon>
        <taxon>malvids</taxon>
        <taxon>Sapindales</taxon>
        <taxon>Anacardiaceae</taxon>
        <taxon>Pistacia</taxon>
    </lineage>
</organism>
<sequence>MDNNLYSTIELSYALLNNKEAKSLLLHCALTDGGTSITFMCFLAYGMGLGLFRDVHKINDRMNRIKSLIDYLEASCLLLKGNNNEMVKMHNIAHMVVASIAKEKRMFNIQDANGFKEVLVKGMYKDSIAICLHHRDIDRLPERRDALRLLKSSNPRCVSEMDNTLYSTIELSYALLKSEEAKSLLLLCALSDVGTSISFMCFLAYGMGLGLFQEVHKIKNRMNRIKSLIDYLETSCLLLKDANGFKEVLVKGMYKDSIAICLHHGDIDRSPERLKSSNPRCVPEMDNTLYLTIELSYALLNNSIGLGYFQDVHTINDRMNRNKSLIDYLGASCLLLKGNNNETVKMHDIIHMAVELIAKEKRMFSIQDANGFKEVSVKGIYKDSISICLHHGDIDGLPERINFLNLQLLVLCLEKMWALVYLSFASWHTAWRLGLFQDVHKINDIMNRIKPLIDFLKASCLLLQGNNNETVKMHDIAHVVVASIAKEKRMFNIQDANGFKEVLVKGMYKDSITIILHHGDLDGLPERYTFHVLPGIRHGVGLVSRCNNNETVKMHDSAHMVVALIAKEKHMFNIQDANGFKEVLVKEMYRDSIAICLHHGDIDGLPERVNFSNLQLLVLCLEKVRVIMPGRMRYVS</sequence>
<evidence type="ECO:0000313" key="2">
    <source>
        <dbReference type="Proteomes" id="UP001164250"/>
    </source>
</evidence>
<accession>A0ACC1AFZ0</accession>
<proteinExistence type="predicted"/>
<comment type="caution">
    <text evidence="1">The sequence shown here is derived from an EMBL/GenBank/DDBJ whole genome shotgun (WGS) entry which is preliminary data.</text>
</comment>
<protein>
    <submittedName>
        <fullName evidence="1">Uncharacterized protein</fullName>
    </submittedName>
</protein>